<comment type="caution">
    <text evidence="1">The sequence shown here is derived from an EMBL/GenBank/DDBJ whole genome shotgun (WGS) entry which is preliminary data.</text>
</comment>
<organism evidence="1 2">
    <name type="scientific">Deinococcus soli</name>
    <name type="common">ex Cha et al. 2016</name>
    <dbReference type="NCBI Taxonomy" id="1309411"/>
    <lineage>
        <taxon>Bacteria</taxon>
        <taxon>Thermotogati</taxon>
        <taxon>Deinococcota</taxon>
        <taxon>Deinococci</taxon>
        <taxon>Deinococcales</taxon>
        <taxon>Deinococcaceae</taxon>
        <taxon>Deinococcus</taxon>
    </lineage>
</organism>
<name>A0AAE4BNE1_9DEIO</name>
<proteinExistence type="predicted"/>
<protein>
    <submittedName>
        <fullName evidence="1">Uncharacterized protein</fullName>
    </submittedName>
</protein>
<dbReference type="Proteomes" id="UP001185331">
    <property type="component" value="Unassembled WGS sequence"/>
</dbReference>
<evidence type="ECO:0000313" key="1">
    <source>
        <dbReference type="EMBL" id="MDR6218616.1"/>
    </source>
</evidence>
<dbReference type="RefSeq" id="WP_309853018.1">
    <property type="nucleotide sequence ID" value="NZ_JAVDQJ010000004.1"/>
</dbReference>
<dbReference type="AlphaFoldDB" id="A0AAE4BNE1"/>
<evidence type="ECO:0000313" key="2">
    <source>
        <dbReference type="Proteomes" id="UP001185331"/>
    </source>
</evidence>
<accession>A0AAE4BNE1</accession>
<sequence>MAGVPYRRDDYDLLDPPHPDAQWTITDKYLASLTLTCPQCGHSTALSVPRQPSAMLRAPTAPLYGWEVKDVPDDTYCRCNQEHVGRSDAVPKGCGAHFTGLKSLFRAQFMPPADGGGA</sequence>
<dbReference type="EMBL" id="JAVDQK010000005">
    <property type="protein sequence ID" value="MDR6218616.1"/>
    <property type="molecule type" value="Genomic_DNA"/>
</dbReference>
<reference evidence="1" key="1">
    <citation type="submission" date="2023-07" db="EMBL/GenBank/DDBJ databases">
        <title>Sorghum-associated microbial communities from plants grown in Nebraska, USA.</title>
        <authorList>
            <person name="Schachtman D."/>
        </authorList>
    </citation>
    <scope>NUCLEOTIDE SEQUENCE</scope>
    <source>
        <strain evidence="1">BE330</strain>
    </source>
</reference>
<gene>
    <name evidence="1" type="ORF">J2Y00_002213</name>
</gene>